<dbReference type="Gene3D" id="1.10.10.10">
    <property type="entry name" value="Winged helix-like DNA-binding domain superfamily/Winged helix DNA-binding domain"/>
    <property type="match status" value="1"/>
</dbReference>
<dbReference type="GO" id="GO:0003677">
    <property type="term" value="F:DNA binding"/>
    <property type="evidence" value="ECO:0007669"/>
    <property type="project" value="InterPro"/>
</dbReference>
<dbReference type="SUPFAM" id="SSF46955">
    <property type="entry name" value="Putative DNA-binding domain"/>
    <property type="match status" value="1"/>
</dbReference>
<dbReference type="EMBL" id="QFGA01000001">
    <property type="protein sequence ID" value="TEB08617.1"/>
    <property type="molecule type" value="Genomic_DNA"/>
</dbReference>
<feature type="domain" description="Helix-turn-helix" evidence="1">
    <location>
        <begin position="6"/>
        <end position="53"/>
    </location>
</feature>
<organism evidence="2 3">
    <name type="scientific">Pelotomaculum schinkii</name>
    <dbReference type="NCBI Taxonomy" id="78350"/>
    <lineage>
        <taxon>Bacteria</taxon>
        <taxon>Bacillati</taxon>
        <taxon>Bacillota</taxon>
        <taxon>Clostridia</taxon>
        <taxon>Eubacteriales</taxon>
        <taxon>Desulfotomaculaceae</taxon>
        <taxon>Pelotomaculum</taxon>
    </lineage>
</organism>
<dbReference type="InterPro" id="IPR009061">
    <property type="entry name" value="DNA-bd_dom_put_sf"/>
</dbReference>
<reference evidence="2 3" key="1">
    <citation type="journal article" date="2018" name="Environ. Microbiol.">
        <title>Novel energy conservation strategies and behaviour of Pelotomaculum schinkii driving syntrophic propionate catabolism.</title>
        <authorList>
            <person name="Hidalgo-Ahumada C.A.P."/>
            <person name="Nobu M.K."/>
            <person name="Narihiro T."/>
            <person name="Tamaki H."/>
            <person name="Liu W.T."/>
            <person name="Kamagata Y."/>
            <person name="Stams A.J.M."/>
            <person name="Imachi H."/>
            <person name="Sousa D.Z."/>
        </authorList>
    </citation>
    <scope>NUCLEOTIDE SEQUENCE [LARGE SCALE GENOMIC DNA]</scope>
    <source>
        <strain evidence="2 3">HH</strain>
    </source>
</reference>
<dbReference type="Proteomes" id="UP000298324">
    <property type="component" value="Unassembled WGS sequence"/>
</dbReference>
<protein>
    <submittedName>
        <fullName evidence="2">Helix-turn-helix domain protein</fullName>
    </submittedName>
</protein>
<dbReference type="NCBIfam" id="TIGR01764">
    <property type="entry name" value="excise"/>
    <property type="match status" value="1"/>
</dbReference>
<sequence length="57" mass="6908">MEGDFITIGELCEWLKISRRTTERWRKEGLPFIKQGRLVRFDKQVVVEWLKSKEVKN</sequence>
<evidence type="ECO:0000313" key="2">
    <source>
        <dbReference type="EMBL" id="TEB08617.1"/>
    </source>
</evidence>
<dbReference type="InterPro" id="IPR010093">
    <property type="entry name" value="SinI_DNA-bd"/>
</dbReference>
<dbReference type="AlphaFoldDB" id="A0A4Y7RJW8"/>
<keyword evidence="3" id="KW-1185">Reference proteome</keyword>
<evidence type="ECO:0000259" key="1">
    <source>
        <dbReference type="Pfam" id="PF12728"/>
    </source>
</evidence>
<dbReference type="InterPro" id="IPR036388">
    <property type="entry name" value="WH-like_DNA-bd_sf"/>
</dbReference>
<evidence type="ECO:0000313" key="3">
    <source>
        <dbReference type="Proteomes" id="UP000298324"/>
    </source>
</evidence>
<accession>A0A4Y7RJW8</accession>
<comment type="caution">
    <text evidence="2">The sequence shown here is derived from an EMBL/GenBank/DDBJ whole genome shotgun (WGS) entry which is preliminary data.</text>
</comment>
<proteinExistence type="predicted"/>
<dbReference type="InterPro" id="IPR041657">
    <property type="entry name" value="HTH_17"/>
</dbReference>
<gene>
    <name evidence="2" type="ORF">Psch_02183</name>
</gene>
<name>A0A4Y7RJW8_9FIRM</name>
<dbReference type="RefSeq" id="WP_134217419.1">
    <property type="nucleotide sequence ID" value="NZ_QFGA01000001.1"/>
</dbReference>
<dbReference type="Pfam" id="PF12728">
    <property type="entry name" value="HTH_17"/>
    <property type="match status" value="1"/>
</dbReference>